<evidence type="ECO:0000313" key="4">
    <source>
        <dbReference type="EMBL" id="KAF6527816.1"/>
    </source>
</evidence>
<sequence>MLRFRNLITGLAIGFTLTDATAQANDRSSVGKTPLTEDFASFVTKILDKWKVPGLSIAVIDGDQVFAEGYGFATLPDEPATPETLWYAASTTKAQTAATLARLINSGDHPALANAPWFSDVIPGLPVGLFVATLDLEHANLTSSANRYLPPKTKPNLTSRNTSNLHQKIIS</sequence>
<dbReference type="SUPFAM" id="SSF56601">
    <property type="entry name" value="beta-lactamase/transpeptidase-like"/>
    <property type="match status" value="1"/>
</dbReference>
<reference evidence="4 5" key="1">
    <citation type="journal article" date="2020" name="bioRxiv">
        <title>A chromosome-scale genome assembly for the Fusarium oxysporum strain Fo5176 to establish a model Arabidopsis-fungal pathosystem.</title>
        <authorList>
            <person name="Fokkens L."/>
            <person name="Guo L."/>
            <person name="Dora S."/>
            <person name="Wang B."/>
            <person name="Ye K."/>
            <person name="Sanchez-Rodriguez C."/>
            <person name="Croll D."/>
        </authorList>
    </citation>
    <scope>NUCLEOTIDE SEQUENCE [LARGE SCALE GENOMIC DNA]</scope>
    <source>
        <strain evidence="4 5">Fo5176</strain>
    </source>
</reference>
<proteinExistence type="predicted"/>
<feature type="region of interest" description="Disordered" evidence="1">
    <location>
        <begin position="147"/>
        <end position="171"/>
    </location>
</feature>
<organism evidence="4 5">
    <name type="scientific">Fusarium oxysporum f. sp. conglutinans</name>
    <dbReference type="NCBI Taxonomy" id="100902"/>
    <lineage>
        <taxon>Eukaryota</taxon>
        <taxon>Fungi</taxon>
        <taxon>Dikarya</taxon>
        <taxon>Ascomycota</taxon>
        <taxon>Pezizomycotina</taxon>
        <taxon>Sordariomycetes</taxon>
        <taxon>Hypocreomycetidae</taxon>
        <taxon>Hypocreales</taxon>
        <taxon>Nectriaceae</taxon>
        <taxon>Fusarium</taxon>
        <taxon>Fusarium oxysporum species complex</taxon>
    </lineage>
</organism>
<dbReference type="Gene3D" id="3.40.710.10">
    <property type="entry name" value="DD-peptidase/beta-lactamase superfamily"/>
    <property type="match status" value="1"/>
</dbReference>
<feature type="domain" description="Beta-lactamase-related" evidence="3">
    <location>
        <begin position="40"/>
        <end position="107"/>
    </location>
</feature>
<evidence type="ECO:0000313" key="5">
    <source>
        <dbReference type="Proteomes" id="UP000593570"/>
    </source>
</evidence>
<dbReference type="Pfam" id="PF00144">
    <property type="entry name" value="Beta-lactamase"/>
    <property type="match status" value="1"/>
</dbReference>
<comment type="caution">
    <text evidence="4">The sequence shown here is derived from an EMBL/GenBank/DDBJ whole genome shotgun (WGS) entry which is preliminary data.</text>
</comment>
<evidence type="ECO:0000259" key="3">
    <source>
        <dbReference type="Pfam" id="PF00144"/>
    </source>
</evidence>
<name>A0A8H6H2A1_FUSOX</name>
<keyword evidence="2" id="KW-0732">Signal</keyword>
<feature type="signal peptide" evidence="2">
    <location>
        <begin position="1"/>
        <end position="22"/>
    </location>
</feature>
<accession>A0A8H6H2A1</accession>
<dbReference type="InterPro" id="IPR012338">
    <property type="entry name" value="Beta-lactam/transpept-like"/>
</dbReference>
<feature type="chain" id="PRO_5033988352" description="Beta-lactamase-related domain-containing protein" evidence="2">
    <location>
        <begin position="23"/>
        <end position="171"/>
    </location>
</feature>
<dbReference type="Proteomes" id="UP000593570">
    <property type="component" value="Unassembled WGS sequence"/>
</dbReference>
<dbReference type="EMBL" id="JACDXP010000002">
    <property type="protein sequence ID" value="KAF6527816.1"/>
    <property type="molecule type" value="Genomic_DNA"/>
</dbReference>
<dbReference type="AlphaFoldDB" id="A0A8H6H2A1"/>
<feature type="compositionally biased region" description="Polar residues" evidence="1">
    <location>
        <begin position="155"/>
        <end position="171"/>
    </location>
</feature>
<evidence type="ECO:0000256" key="2">
    <source>
        <dbReference type="SAM" id="SignalP"/>
    </source>
</evidence>
<protein>
    <recommendedName>
        <fullName evidence="3">Beta-lactamase-related domain-containing protein</fullName>
    </recommendedName>
</protein>
<gene>
    <name evidence="4" type="ORF">HZS61_008118</name>
</gene>
<dbReference type="InterPro" id="IPR001466">
    <property type="entry name" value="Beta-lactam-related"/>
</dbReference>
<evidence type="ECO:0000256" key="1">
    <source>
        <dbReference type="SAM" id="MobiDB-lite"/>
    </source>
</evidence>